<dbReference type="Pfam" id="PF24304">
    <property type="entry name" value="AcrIIA4"/>
    <property type="match status" value="1"/>
</dbReference>
<dbReference type="KEGG" id="vg:19736229"/>
<reference evidence="1 2" key="1">
    <citation type="journal article" date="2014" name="Appl. Environ. Microbiol.">
        <title>Comparative genomic and morphological analysis of Listeria phages isolated from farm environments.</title>
        <authorList>
            <person name="Denes T."/>
            <person name="Vongkamjan K."/>
            <person name="Ackermann H.W."/>
            <person name="Moreno Switt A.I."/>
            <person name="Wiedmann M."/>
            <person name="den Bakker H.C."/>
        </authorList>
    </citation>
    <scope>NUCLEOTIDE SEQUENCE [LARGE SCALE GENOMIC DNA]</scope>
</reference>
<proteinExistence type="predicted"/>
<evidence type="ECO:0000313" key="1">
    <source>
        <dbReference type="EMBL" id="AHL18645.1"/>
    </source>
</evidence>
<organism evidence="1 2">
    <name type="scientific">Listeria phage LP-114</name>
    <dbReference type="NCBI Taxonomy" id="1458857"/>
    <lineage>
        <taxon>Viruses</taxon>
        <taxon>Duplodnaviria</taxon>
        <taxon>Heunggongvirae</taxon>
        <taxon>Uroviricota</taxon>
        <taxon>Caudoviricetes</taxon>
        <taxon>Homburgvirus</taxon>
        <taxon>Homburgvirus LP114</taxon>
    </lineage>
</organism>
<gene>
    <name evidence="1" type="ORF">LP114_057</name>
</gene>
<keyword evidence="2" id="KW-1185">Reference proteome</keyword>
<dbReference type="OrthoDB" id="13620at10239"/>
<protein>
    <submittedName>
        <fullName evidence="1">Uncharacterized protein</fullName>
    </submittedName>
</protein>
<sequence length="148" mass="17017">MNELRSLEMSINAKDYATRLESGEGNLYIRFGDSADYPVHASTNSTIKEAFIELFKNGWNGYEEDEKELAEDMQEIVQELLVEELTDIFEEYEFSTDEIDTDLFSGFTFHVDMGSDDAIYLMDAINATKYFEARPSSWYALLEVSYCG</sequence>
<dbReference type="Proteomes" id="UP000026991">
    <property type="component" value="Segment"/>
</dbReference>
<dbReference type="RefSeq" id="YP_009045111.1">
    <property type="nucleotide sequence ID" value="NC_024392.1"/>
</dbReference>
<name>A0A059T7S8_9CAUD</name>
<dbReference type="EMBL" id="KJ094021">
    <property type="protein sequence ID" value="AHL18645.1"/>
    <property type="molecule type" value="Genomic_DNA"/>
</dbReference>
<dbReference type="NCBIfam" id="NF033946">
    <property type="entry name" value="AcrIIA4_fam"/>
    <property type="match status" value="1"/>
</dbReference>
<dbReference type="InterPro" id="IPR056215">
    <property type="entry name" value="AcrIIA4-like"/>
</dbReference>
<accession>A0A059T7S8</accession>
<dbReference type="GeneID" id="19736229"/>
<evidence type="ECO:0000313" key="2">
    <source>
        <dbReference type="Proteomes" id="UP000026991"/>
    </source>
</evidence>